<dbReference type="InterPro" id="IPR036291">
    <property type="entry name" value="NAD(P)-bd_dom_sf"/>
</dbReference>
<keyword evidence="4" id="KW-0511">Multifunctional enzyme</keyword>
<dbReference type="CDD" id="cd00833">
    <property type="entry name" value="PKS"/>
    <property type="match status" value="1"/>
</dbReference>
<dbReference type="SMART" id="SM00822">
    <property type="entry name" value="PKS_KR"/>
    <property type="match status" value="1"/>
</dbReference>
<accession>A0A3D8S3L7</accession>
<evidence type="ECO:0000256" key="3">
    <source>
        <dbReference type="ARBA" id="ARBA00022679"/>
    </source>
</evidence>
<dbReference type="InterPro" id="IPR049900">
    <property type="entry name" value="PKS_mFAS_DH"/>
</dbReference>
<organism evidence="8 9">
    <name type="scientific">Coleophoma crateriformis</name>
    <dbReference type="NCBI Taxonomy" id="565419"/>
    <lineage>
        <taxon>Eukaryota</taxon>
        <taxon>Fungi</taxon>
        <taxon>Dikarya</taxon>
        <taxon>Ascomycota</taxon>
        <taxon>Pezizomycotina</taxon>
        <taxon>Leotiomycetes</taxon>
        <taxon>Helotiales</taxon>
        <taxon>Dermateaceae</taxon>
        <taxon>Coleophoma</taxon>
    </lineage>
</organism>
<dbReference type="InterPro" id="IPR036736">
    <property type="entry name" value="ACP-like_sf"/>
</dbReference>
<dbReference type="GO" id="GO:0004312">
    <property type="term" value="F:fatty acid synthase activity"/>
    <property type="evidence" value="ECO:0007669"/>
    <property type="project" value="TreeGrafter"/>
</dbReference>
<keyword evidence="3" id="KW-0808">Transferase</keyword>
<dbReference type="Gene3D" id="3.40.50.720">
    <property type="entry name" value="NAD(P)-binding Rossmann-like Domain"/>
    <property type="match status" value="1"/>
</dbReference>
<dbReference type="PANTHER" id="PTHR43775:SF37">
    <property type="entry name" value="SI:DKEY-61P9.11"/>
    <property type="match status" value="1"/>
</dbReference>
<dbReference type="Pfam" id="PF00698">
    <property type="entry name" value="Acyl_transf_1"/>
    <property type="match status" value="1"/>
</dbReference>
<dbReference type="InterPro" id="IPR016039">
    <property type="entry name" value="Thiolase-like"/>
</dbReference>
<dbReference type="InterPro" id="IPR016035">
    <property type="entry name" value="Acyl_Trfase/lysoPLipase"/>
</dbReference>
<dbReference type="Pfam" id="PF16197">
    <property type="entry name" value="KAsynt_C_assoc"/>
    <property type="match status" value="1"/>
</dbReference>
<dbReference type="Pfam" id="PF00109">
    <property type="entry name" value="ketoacyl-synt"/>
    <property type="match status" value="1"/>
</dbReference>
<dbReference type="SUPFAM" id="SSF51735">
    <property type="entry name" value="NAD(P)-binding Rossmann-fold domains"/>
    <property type="match status" value="1"/>
</dbReference>
<dbReference type="InterPro" id="IPR020841">
    <property type="entry name" value="PKS_Beta-ketoAc_synthase_dom"/>
</dbReference>
<dbReference type="InterPro" id="IPR042104">
    <property type="entry name" value="PKS_dehydratase_sf"/>
</dbReference>
<feature type="region of interest" description="N-terminal hotdog fold" evidence="5">
    <location>
        <begin position="913"/>
        <end position="1048"/>
    </location>
</feature>
<dbReference type="Pfam" id="PF02801">
    <property type="entry name" value="Ketoacyl-synt_C"/>
    <property type="match status" value="1"/>
</dbReference>
<keyword evidence="2" id="KW-0597">Phosphoprotein</keyword>
<keyword evidence="9" id="KW-1185">Reference proteome</keyword>
<dbReference type="InterPro" id="IPR014031">
    <property type="entry name" value="Ketoacyl_synth_C"/>
</dbReference>
<keyword evidence="1" id="KW-0596">Phosphopantetheine</keyword>
<name>A0A3D8S3L7_9HELO</name>
<dbReference type="Pfam" id="PF08659">
    <property type="entry name" value="KR"/>
    <property type="match status" value="1"/>
</dbReference>
<comment type="caution">
    <text evidence="5">Lacks conserved residue(s) required for the propagation of feature annotation.</text>
</comment>
<dbReference type="SUPFAM" id="SSF55048">
    <property type="entry name" value="Probable ACP-binding domain of malonyl-CoA ACP transacylase"/>
    <property type="match status" value="1"/>
</dbReference>
<evidence type="ECO:0008006" key="10">
    <source>
        <dbReference type="Google" id="ProtNLM"/>
    </source>
</evidence>
<dbReference type="SUPFAM" id="SSF47336">
    <property type="entry name" value="ACP-like"/>
    <property type="match status" value="1"/>
</dbReference>
<dbReference type="InterPro" id="IPR016036">
    <property type="entry name" value="Malonyl_transacylase_ACP-bd"/>
</dbReference>
<reference evidence="8 9" key="1">
    <citation type="journal article" date="2018" name="IMA Fungus">
        <title>IMA Genome-F 9: Draft genome sequence of Annulohypoxylon stygium, Aspergillus mulundensis, Berkeleyomyces basicola (syn. Thielaviopsis basicola), Ceratocystis smalleyi, two Cercospora beticola strains, Coleophoma cylindrospora, Fusarium fracticaudum, Phialophora cf. hyalina, and Morchella septimelata.</title>
        <authorList>
            <person name="Wingfield B.D."/>
            <person name="Bills G.F."/>
            <person name="Dong Y."/>
            <person name="Huang W."/>
            <person name="Nel W.J."/>
            <person name="Swalarsk-Parry B.S."/>
            <person name="Vaghefi N."/>
            <person name="Wilken P.M."/>
            <person name="An Z."/>
            <person name="de Beer Z.W."/>
            <person name="De Vos L."/>
            <person name="Chen L."/>
            <person name="Duong T.A."/>
            <person name="Gao Y."/>
            <person name="Hammerbacher A."/>
            <person name="Kikkert J.R."/>
            <person name="Li Y."/>
            <person name="Li H."/>
            <person name="Li K."/>
            <person name="Li Q."/>
            <person name="Liu X."/>
            <person name="Ma X."/>
            <person name="Naidoo K."/>
            <person name="Pethybridge S.J."/>
            <person name="Sun J."/>
            <person name="Steenkamp E.T."/>
            <person name="van der Nest M.A."/>
            <person name="van Wyk S."/>
            <person name="Wingfield M.J."/>
            <person name="Xiong C."/>
            <person name="Yue Q."/>
            <person name="Zhang X."/>
        </authorList>
    </citation>
    <scope>NUCLEOTIDE SEQUENCE [LARGE SCALE GENOMIC DNA]</scope>
    <source>
        <strain evidence="8 9">BP5796</strain>
    </source>
</reference>
<dbReference type="GO" id="GO:0006633">
    <property type="term" value="P:fatty acid biosynthetic process"/>
    <property type="evidence" value="ECO:0007669"/>
    <property type="project" value="TreeGrafter"/>
</dbReference>
<evidence type="ECO:0000256" key="4">
    <source>
        <dbReference type="ARBA" id="ARBA00023268"/>
    </source>
</evidence>
<evidence type="ECO:0000313" key="8">
    <source>
        <dbReference type="EMBL" id="RDW80856.1"/>
    </source>
</evidence>
<protein>
    <recommendedName>
        <fullName evidence="10">Carrier domain-containing protein</fullName>
    </recommendedName>
</protein>
<evidence type="ECO:0000313" key="9">
    <source>
        <dbReference type="Proteomes" id="UP000256328"/>
    </source>
</evidence>
<dbReference type="PROSITE" id="PS52019">
    <property type="entry name" value="PKS_MFAS_DH"/>
    <property type="match status" value="1"/>
</dbReference>
<dbReference type="Gene3D" id="3.40.47.10">
    <property type="match status" value="1"/>
</dbReference>
<comment type="caution">
    <text evidence="8">The sequence shown here is derived from an EMBL/GenBank/DDBJ whole genome shotgun (WGS) entry which is preliminary data.</text>
</comment>
<dbReference type="InterPro" id="IPR001227">
    <property type="entry name" value="Ac_transferase_dom_sf"/>
</dbReference>
<dbReference type="InterPro" id="IPR014043">
    <property type="entry name" value="Acyl_transferase_dom"/>
</dbReference>
<dbReference type="GO" id="GO:0044550">
    <property type="term" value="P:secondary metabolite biosynthetic process"/>
    <property type="evidence" value="ECO:0007669"/>
    <property type="project" value="TreeGrafter"/>
</dbReference>
<dbReference type="SMART" id="SM00827">
    <property type="entry name" value="PKS_AT"/>
    <property type="match status" value="1"/>
</dbReference>
<evidence type="ECO:0000256" key="2">
    <source>
        <dbReference type="ARBA" id="ARBA00022553"/>
    </source>
</evidence>
<dbReference type="PANTHER" id="PTHR43775">
    <property type="entry name" value="FATTY ACID SYNTHASE"/>
    <property type="match status" value="1"/>
</dbReference>
<dbReference type="Gene3D" id="3.10.129.110">
    <property type="entry name" value="Polyketide synthase dehydratase"/>
    <property type="match status" value="1"/>
</dbReference>
<evidence type="ECO:0000256" key="1">
    <source>
        <dbReference type="ARBA" id="ARBA00022450"/>
    </source>
</evidence>
<dbReference type="SUPFAM" id="SSF52151">
    <property type="entry name" value="FabD/lysophospholipase-like"/>
    <property type="match status" value="1"/>
</dbReference>
<dbReference type="Proteomes" id="UP000256328">
    <property type="component" value="Unassembled WGS sequence"/>
</dbReference>
<dbReference type="SUPFAM" id="SSF53901">
    <property type="entry name" value="Thiolase-like"/>
    <property type="match status" value="1"/>
</dbReference>
<dbReference type="InterPro" id="IPR013968">
    <property type="entry name" value="PKS_KR"/>
</dbReference>
<feature type="domain" description="PKS/mFAS DH" evidence="7">
    <location>
        <begin position="913"/>
        <end position="1192"/>
    </location>
</feature>
<dbReference type="SMART" id="SM00825">
    <property type="entry name" value="PKS_KS"/>
    <property type="match status" value="1"/>
</dbReference>
<dbReference type="InterPro" id="IPR032821">
    <property type="entry name" value="PKS_assoc"/>
</dbReference>
<dbReference type="FunFam" id="3.40.366.10:FF:000002">
    <property type="entry name" value="Probable polyketide synthase 2"/>
    <property type="match status" value="1"/>
</dbReference>
<evidence type="ECO:0000259" key="6">
    <source>
        <dbReference type="PROSITE" id="PS52004"/>
    </source>
</evidence>
<evidence type="ECO:0000256" key="5">
    <source>
        <dbReference type="PROSITE-ProRule" id="PRU01363"/>
    </source>
</evidence>
<dbReference type="Gene3D" id="3.40.366.10">
    <property type="entry name" value="Malonyl-Coenzyme A Acyl Carrier Protein, domain 2"/>
    <property type="match status" value="1"/>
</dbReference>
<proteinExistence type="predicted"/>
<dbReference type="InterPro" id="IPR014030">
    <property type="entry name" value="Ketoacyl_synth_N"/>
</dbReference>
<evidence type="ECO:0000259" key="7">
    <source>
        <dbReference type="PROSITE" id="PS52019"/>
    </source>
</evidence>
<dbReference type="OrthoDB" id="329835at2759"/>
<feature type="domain" description="Ketosynthase family 3 (KS3)" evidence="6">
    <location>
        <begin position="4"/>
        <end position="426"/>
    </location>
</feature>
<dbReference type="InterPro" id="IPR050091">
    <property type="entry name" value="PKS_NRPS_Biosynth_Enz"/>
</dbReference>
<feature type="region of interest" description="C-terminal hotdog fold" evidence="5">
    <location>
        <begin position="1063"/>
        <end position="1192"/>
    </location>
</feature>
<dbReference type="InterPro" id="IPR057326">
    <property type="entry name" value="KR_dom"/>
</dbReference>
<dbReference type="PROSITE" id="PS52004">
    <property type="entry name" value="KS3_2"/>
    <property type="match status" value="1"/>
</dbReference>
<dbReference type="EMBL" id="PDLN01000007">
    <property type="protein sequence ID" value="RDW80856.1"/>
    <property type="molecule type" value="Genomic_DNA"/>
</dbReference>
<gene>
    <name evidence="8" type="ORF">BP5796_05554</name>
</gene>
<sequence length="2184" mass="240153">MTEHGDIAIIGMACRVAGANSPSELWDLLESSRDVQTDITRFNINTFYHPDGGPRKGLTNVKHAYMLDNNIIDRFDHAFFQVTPVEASAIDPQQRMLLEIAYEVIESAGIPLDDFMGTNTAVFAGMDSCDYHNIMTRDIEATPRYLATGTATCMAANRISYFFNLSGASMAVDTACSSTMTAVHQAVRALQQGDSSMAIVCGAKLILTPDMYIPSSELGFLSPRGRCHSFDASGDGYGRAEGVLSLLLKPLANAIRDNDPIRAIVKGVALNQDGRTQGITLPSSEAQKNNMNKLYGNLSLDPASIQYLEAHGTGTAAGDPLEFSAINEVFSRTDRPENLIVGSVKSNIGHLEACAALAGIIKTVGCLERKRIPSQMHLTTPNPKIDFTKVRIPMATLEWPCTKGPRRAGVNTFGAGGTNGHAVLEGYDRDLQSPSSATNSRRFLYRLSAADEDSLLRLCEIYAEFVGKKNPNIHDLAHTLLSRRSLLRYSASFSAKTADEIIKKLSSKSFEVQMRGQRSITNVVFVFTGQGAQWAGMGINLFAQLPVFANVIKQCDQALANLPDRPDWFIVDEIMKLDTESNVSQAHISQPLCTALQLGLVEVWKSWGLKPNSVVGHSSGEIAAAYAAGFLSLRDAIVIAYYRGTCLAPLVSVSIKSEPKGAMCAVGLSEVDAISLIAKYSRDVDLAAVNSPKSCTLSGDREKIEEIVTSSEENGIFCRKLKINLAYHSHHMLAVAKQYEEALRDASISPLNSSQNCPMFSSVTKEMLRAENCTAEYWKDNMVSTVEFSSALAECMKSAPKDTTILELGPHPALHGPIKEILMDLEKEDIKIFSSCTRGKDDMDLMLKSAGAMIVSRVALDARAINAVVDNTNKPASGNVLTDLPTYTWDHSTPIWHESRISRNIRFRKFPHHELLGSRYLEDIPSSPSWRKMLMLKEEMWLQEYQDTQNERSIPSSIFILMAVEAARQLNHSTKPVQGHIEITDINFEKDLDFDLFRTPETVVELHFGAHMVGDSAYTFNISSFPTDESGTGTRHCFGKLIWSSEELQLPELANINVSHDPILLHRAKGVYPDMAYNMIDLTFGLSSCAGEFAAPLEASELCIDPIALNTILNATKSLALNDRLPCSTKLSYISSLRIPCTPPTSRAGRFVVRSNSQSSPKHTSDIEIFMAEYTMFVSGVELTNMGALKPSSVLGSLYFQERNMPDITIGSLPGTSFEDCVDMVTHRWPMADVGLYHLNASEFEETMKLLHRHTRRAFRSIQAVGYGNGTYDNLRIVDELSPTIKLHLLVADEVPDISKISEVLHIGGILCLKSNTSDPANSRSFARIGGITRFEGSRAECTLWRNLGHANGIQPRKPTKLFASVEDSSQYLEQPVDEMINLEPECVTAFCEAQNQPYDAVIVESKEKSIISTWPGNNFIPWMQHLLKFAERIIWATTKHVGDPFTSLAGILLRTLQAEQPSLKVIWLTFENSESEDVIRDMITSARFGSLMDGNEIHYDMRNSKSYITRYLPDDELSALNGVSIPCRTISSILGKDYDIGMETGQAPSILVSNHDDSTELQANNEILIDVVASVVDEADVKIFSGKATSLPGGFFAGYVLSSSNKSFRSGPPVVGWSTEQGKSNRLTVPSIQSYECNDVNDLPASAAHFAAMCVSLAVVDGHARARMGDTFQLHVSGLLKEAIERYVLDCGASVVESEYANAATFVVAIDVSKGLTVNGNYVDVEKYLVSDHGIYITGRVWKEHPVFESPLSLYHLPDLKHSFQGQYETNYSCVIIHESIEDVEESIAVYKKPRMIFSDGAYIIIGGLGGLGRFVCSWMVENGAGNLFVISRSGLNSDEAQETFDRINATDAIMEVIKADACDQAAISEALSRVRQRFAIKGILNMAVLLGDAPMASMRGSDWDLALQLKIKSSWILHEATLHDELEFFILFSSIASVLGNRNQAGYNVGNSFLNALAKYRRSHGLAGISIGLGAMIDTGILHALRQGPGLLETLTRSGLSHLAKHHLAKIMEAAVTESHNPASTRSFILTGLDMFERVDDRLVGAKDQTMLYWTELPEFGFLQSYKKTWDMDDGHGNEMTLKEKVATLDENQMRETVMNAFLSFLAGLLGFQTQIFDRQSPLVVYGLDSLSAVSCQYWFHRELDAAVKVSEILGAASFLGLVGLVCERIKPTEGSMIVNGA</sequence>